<keyword evidence="1" id="KW-0732">Signal</keyword>
<gene>
    <name evidence="2" type="ORF">ISS97_20755</name>
</gene>
<keyword evidence="3" id="KW-1185">Reference proteome</keyword>
<sequence length="260" mass="28977">MDFSRFGRWLRAFATALLLVVVVPAWADDAPGFDRPGLGFATNPLHAGQFAYEQGLPDWSRHRDSGVTTDLATYDTLLRFGLGSGLELQLGGSPYNRQHQTADGSMQISHGRGDTILGLKWAPSPASDIWNWGVLGNVEFTDGARDFRSDRRVYTVGVVADQKISEQTDISYFAQWQRSGGRDNYLLAPDYNYQLNDHWGFYLETALLRDADHRNGTQAGGGLVWQPLSNLQFDTWFRHRLGGQAAVWEAGVGVAMFFGR</sequence>
<dbReference type="RefSeq" id="WP_379984265.1">
    <property type="nucleotide sequence ID" value="NZ_JADIKD010000012.1"/>
</dbReference>
<dbReference type="Proteomes" id="UP001620408">
    <property type="component" value="Unassembled WGS sequence"/>
</dbReference>
<name>A0ABW8K9Z0_9GAMM</name>
<evidence type="ECO:0000256" key="1">
    <source>
        <dbReference type="SAM" id="SignalP"/>
    </source>
</evidence>
<proteinExistence type="predicted"/>
<reference evidence="2 3" key="1">
    <citation type="submission" date="2020-10" db="EMBL/GenBank/DDBJ databases">
        <title>Phylogeny of dyella-like bacteria.</title>
        <authorList>
            <person name="Fu J."/>
        </authorList>
    </citation>
    <scope>NUCLEOTIDE SEQUENCE [LARGE SCALE GENOMIC DNA]</scope>
    <source>
        <strain evidence="2 3">BB4</strain>
    </source>
</reference>
<comment type="caution">
    <text evidence="2">The sequence shown here is derived from an EMBL/GenBank/DDBJ whole genome shotgun (WGS) entry which is preliminary data.</text>
</comment>
<feature type="chain" id="PRO_5047031977" evidence="1">
    <location>
        <begin position="28"/>
        <end position="260"/>
    </location>
</feature>
<organism evidence="2 3">
    <name type="scientific">Dyella koreensis</name>
    <dbReference type="NCBI Taxonomy" id="311235"/>
    <lineage>
        <taxon>Bacteria</taxon>
        <taxon>Pseudomonadati</taxon>
        <taxon>Pseudomonadota</taxon>
        <taxon>Gammaproteobacteria</taxon>
        <taxon>Lysobacterales</taxon>
        <taxon>Rhodanobacteraceae</taxon>
        <taxon>Dyella</taxon>
    </lineage>
</organism>
<dbReference type="EMBL" id="JADIKD010000012">
    <property type="protein sequence ID" value="MFK2919704.1"/>
    <property type="molecule type" value="Genomic_DNA"/>
</dbReference>
<evidence type="ECO:0000313" key="3">
    <source>
        <dbReference type="Proteomes" id="UP001620408"/>
    </source>
</evidence>
<evidence type="ECO:0000313" key="2">
    <source>
        <dbReference type="EMBL" id="MFK2919704.1"/>
    </source>
</evidence>
<protein>
    <submittedName>
        <fullName evidence="2">Transporter</fullName>
    </submittedName>
</protein>
<feature type="signal peptide" evidence="1">
    <location>
        <begin position="1"/>
        <end position="27"/>
    </location>
</feature>
<accession>A0ABW8K9Z0</accession>